<feature type="compositionally biased region" description="Basic and acidic residues" evidence="1">
    <location>
        <begin position="7"/>
        <end position="22"/>
    </location>
</feature>
<accession>A0A7J6MYY9</accession>
<gene>
    <name evidence="2" type="ORF">FOL47_005637</name>
</gene>
<feature type="region of interest" description="Disordered" evidence="1">
    <location>
        <begin position="1"/>
        <end position="23"/>
    </location>
</feature>
<reference evidence="2 3" key="1">
    <citation type="submission" date="2020-04" db="EMBL/GenBank/DDBJ databases">
        <title>Perkinsus chesapeaki whole genome sequence.</title>
        <authorList>
            <person name="Bogema D.R."/>
        </authorList>
    </citation>
    <scope>NUCLEOTIDE SEQUENCE [LARGE SCALE GENOMIC DNA]</scope>
    <source>
        <strain evidence="2">ATCC PRA-425</strain>
    </source>
</reference>
<evidence type="ECO:0000313" key="3">
    <source>
        <dbReference type="Proteomes" id="UP000591131"/>
    </source>
</evidence>
<organism evidence="2 3">
    <name type="scientific">Perkinsus chesapeaki</name>
    <name type="common">Clam parasite</name>
    <name type="synonym">Perkinsus andrewsi</name>
    <dbReference type="NCBI Taxonomy" id="330153"/>
    <lineage>
        <taxon>Eukaryota</taxon>
        <taxon>Sar</taxon>
        <taxon>Alveolata</taxon>
        <taxon>Perkinsozoa</taxon>
        <taxon>Perkinsea</taxon>
        <taxon>Perkinsida</taxon>
        <taxon>Perkinsidae</taxon>
        <taxon>Perkinsus</taxon>
    </lineage>
</organism>
<protein>
    <submittedName>
        <fullName evidence="2">Uncharacterized protein</fullName>
    </submittedName>
</protein>
<proteinExistence type="predicted"/>
<sequence length="103" mass="11927">MSKNRVRKFDDRKSSPHRESKKQPVWAYNSLPYASDLGLTSSCHGERFFDSKIEEYTAVRDATRGCFEDVELMRAPNAEKPPRNPPPLTRRTEHHMPARVLIS</sequence>
<dbReference type="Proteomes" id="UP000591131">
    <property type="component" value="Unassembled WGS sequence"/>
</dbReference>
<dbReference type="EMBL" id="JAAPAO010000031">
    <property type="protein sequence ID" value="KAF4676686.1"/>
    <property type="molecule type" value="Genomic_DNA"/>
</dbReference>
<feature type="region of interest" description="Disordered" evidence="1">
    <location>
        <begin position="76"/>
        <end position="103"/>
    </location>
</feature>
<evidence type="ECO:0000256" key="1">
    <source>
        <dbReference type="SAM" id="MobiDB-lite"/>
    </source>
</evidence>
<evidence type="ECO:0000313" key="2">
    <source>
        <dbReference type="EMBL" id="KAF4676686.1"/>
    </source>
</evidence>
<keyword evidence="3" id="KW-1185">Reference proteome</keyword>
<name>A0A7J6MYY9_PERCH</name>
<comment type="caution">
    <text evidence="2">The sequence shown here is derived from an EMBL/GenBank/DDBJ whole genome shotgun (WGS) entry which is preliminary data.</text>
</comment>
<dbReference type="AlphaFoldDB" id="A0A7J6MYY9"/>